<name>A0A9C6TF13_ARADU</name>
<dbReference type="SUPFAM" id="SSF48576">
    <property type="entry name" value="Terpenoid synthases"/>
    <property type="match status" value="1"/>
</dbReference>
<dbReference type="GeneID" id="107472867"/>
<evidence type="ECO:0000313" key="7">
    <source>
        <dbReference type="RefSeq" id="XP_052115380.1"/>
    </source>
</evidence>
<dbReference type="SFLD" id="SFLDG01014">
    <property type="entry name" value="Terpene_Cyclase_Like_1_N-term"/>
    <property type="match status" value="1"/>
</dbReference>
<dbReference type="Pfam" id="PF01397">
    <property type="entry name" value="Terpene_synth"/>
    <property type="match status" value="1"/>
</dbReference>
<dbReference type="InterPro" id="IPR001906">
    <property type="entry name" value="Terpene_synth_N"/>
</dbReference>
<dbReference type="Gene3D" id="1.10.600.10">
    <property type="entry name" value="Farnesyl Diphosphate Synthase"/>
    <property type="match status" value="1"/>
</dbReference>
<sequence>MTSQLPFHLNRFAFKFHLQFSRVSLWGTRSHRINEVKHAKKCGFRPIHAKSSPTLDLKEVETKEIREKIKVVKCMLGSMEDGEISVSAYDTAWVGLVKDVNDGNAPQFPSCLEWIANNQLPDGSWGDPNFFSPRDRLLNTLACVIAFTQWNLHPQMCHKGLTFFKENLSKIQDESAAEALVGFEFTLPSLLDLARSMNIEVPDDSPVLKELSARRDLKLKRIPIEIMHKVPTSVLYSLEGIMVNLEWKQLLKLQSKDGSFLFSPASTAYAYMQTKDENALKYLHNTVNVCNGAVPNSYPIDLFERSWTVDRLERLGISRYFEPDIKDFMTYISRYWTDKGLGWTRDSGVPDIDDTVMAFRLLRLHGHQVLPDALKHFEKNGEFFCFPGETNPSMSATFNLYRASQVLFPGEMILQDAKYFSFKFLSEKRASNEIFDKWIITKDLIGEVSYALDVPWYASLPRLETRFYIEQYGGENVVWIAKTLFRLPSVNNEIYLELAKLDYSKSQAVHSAEWEKIQRWHSETGLEEFGVTKESLLQAYFVAAACIFESERWLERLAWAKTVTLIQAFKFHINHDEASKVILEQLNNNFNRQDLSNRRLDKNNKNEQLLGILLITLHYLGLEFFQNHGREISHYLNQIWQSWLFSWQNEGSSSKREAELIVQTINLMAGDWLQELQLNPQYQILLKATNKVCHKLKDYQSKKGKNELSIATKTATTPEIESEMQEFVQIVLQNSQDGIQSSFFLVAKSFYYVAYFDSQTIMSHADKVLFQKVM</sequence>
<evidence type="ECO:0000256" key="2">
    <source>
        <dbReference type="ARBA" id="ARBA00022723"/>
    </source>
</evidence>
<evidence type="ECO:0000256" key="1">
    <source>
        <dbReference type="ARBA" id="ARBA00001946"/>
    </source>
</evidence>
<evidence type="ECO:0000256" key="3">
    <source>
        <dbReference type="ARBA" id="ARBA00022842"/>
    </source>
</evidence>
<dbReference type="Pfam" id="PF03936">
    <property type="entry name" value="Terpene_synth_C"/>
    <property type="match status" value="1"/>
</dbReference>
<keyword evidence="3" id="KW-0460">Magnesium</keyword>
<dbReference type="InterPro" id="IPR008930">
    <property type="entry name" value="Terpenoid_cyclase/PrenylTrfase"/>
</dbReference>
<accession>A0A9C6TF13</accession>
<proteinExistence type="predicted"/>
<dbReference type="InterPro" id="IPR005630">
    <property type="entry name" value="Terpene_synthase_metal-bd"/>
</dbReference>
<dbReference type="InterPro" id="IPR050148">
    <property type="entry name" value="Terpene_synthase-like"/>
</dbReference>
<keyword evidence="2" id="KW-0479">Metal-binding</keyword>
<dbReference type="GO" id="GO:0009686">
    <property type="term" value="P:gibberellin biosynthetic process"/>
    <property type="evidence" value="ECO:0007669"/>
    <property type="project" value="TreeGrafter"/>
</dbReference>
<protein>
    <submittedName>
        <fullName evidence="7">Ent-copalyl diphosphate synthase 1 isoform X1</fullName>
    </submittedName>
</protein>
<dbReference type="SFLD" id="SFLDG01605">
    <property type="entry name" value="Terpene_Cyclase_Like_1_N-term"/>
    <property type="match status" value="1"/>
</dbReference>
<evidence type="ECO:0000259" key="5">
    <source>
        <dbReference type="Pfam" id="PF03936"/>
    </source>
</evidence>
<dbReference type="PANTHER" id="PTHR31739">
    <property type="entry name" value="ENT-COPALYL DIPHOSPHATE SYNTHASE, CHLOROPLASTIC"/>
    <property type="match status" value="1"/>
</dbReference>
<comment type="cofactor">
    <cofactor evidence="1">
        <name>Mg(2+)</name>
        <dbReference type="ChEBI" id="CHEBI:18420"/>
    </cofactor>
</comment>
<evidence type="ECO:0000259" key="4">
    <source>
        <dbReference type="Pfam" id="PF01397"/>
    </source>
</evidence>
<dbReference type="Proteomes" id="UP000515211">
    <property type="component" value="Chromosome 1"/>
</dbReference>
<feature type="domain" description="Terpene synthase metal-binding" evidence="5">
    <location>
        <begin position="524"/>
        <end position="650"/>
    </location>
</feature>
<dbReference type="KEGG" id="adu:107472867"/>
<dbReference type="AlphaFoldDB" id="A0A9C6TF13"/>
<dbReference type="FunFam" id="1.50.10.130:FF:000002">
    <property type="entry name" value="Ent-copalyl diphosphate synthase, chloroplastic"/>
    <property type="match status" value="1"/>
</dbReference>
<organism evidence="6 7">
    <name type="scientific">Arachis duranensis</name>
    <name type="common">Wild peanut</name>
    <dbReference type="NCBI Taxonomy" id="130453"/>
    <lineage>
        <taxon>Eukaryota</taxon>
        <taxon>Viridiplantae</taxon>
        <taxon>Streptophyta</taxon>
        <taxon>Embryophyta</taxon>
        <taxon>Tracheophyta</taxon>
        <taxon>Spermatophyta</taxon>
        <taxon>Magnoliopsida</taxon>
        <taxon>eudicotyledons</taxon>
        <taxon>Gunneridae</taxon>
        <taxon>Pentapetalae</taxon>
        <taxon>rosids</taxon>
        <taxon>fabids</taxon>
        <taxon>Fabales</taxon>
        <taxon>Fabaceae</taxon>
        <taxon>Papilionoideae</taxon>
        <taxon>50 kb inversion clade</taxon>
        <taxon>dalbergioids sensu lato</taxon>
        <taxon>Dalbergieae</taxon>
        <taxon>Pterocarpus clade</taxon>
        <taxon>Arachis</taxon>
    </lineage>
</organism>
<dbReference type="PANTHER" id="PTHR31739:SF27">
    <property type="entry name" value="COPALYLDIPHOSPHATE SYNTHASE"/>
    <property type="match status" value="1"/>
</dbReference>
<dbReference type="RefSeq" id="XP_052115380.1">
    <property type="nucleotide sequence ID" value="XM_052259420.1"/>
</dbReference>
<reference evidence="6" key="1">
    <citation type="journal article" date="2016" name="Nat. Genet.">
        <title>The genome sequences of Arachis duranensis and Arachis ipaensis, the diploid ancestors of cultivated peanut.</title>
        <authorList>
            <person name="Bertioli D.J."/>
            <person name="Cannon S.B."/>
            <person name="Froenicke L."/>
            <person name="Huang G."/>
            <person name="Farmer A.D."/>
            <person name="Cannon E.K."/>
            <person name="Liu X."/>
            <person name="Gao D."/>
            <person name="Clevenger J."/>
            <person name="Dash S."/>
            <person name="Ren L."/>
            <person name="Moretzsohn M.C."/>
            <person name="Shirasawa K."/>
            <person name="Huang W."/>
            <person name="Vidigal B."/>
            <person name="Abernathy B."/>
            <person name="Chu Y."/>
            <person name="Niederhuth C.E."/>
            <person name="Umale P."/>
            <person name="Araujo A.C."/>
            <person name="Kozik A."/>
            <person name="Kim K.D."/>
            <person name="Burow M.D."/>
            <person name="Varshney R.K."/>
            <person name="Wang X."/>
            <person name="Zhang X."/>
            <person name="Barkley N."/>
            <person name="Guimaraes P.M."/>
            <person name="Isobe S."/>
            <person name="Guo B."/>
            <person name="Liao B."/>
            <person name="Stalker H.T."/>
            <person name="Schmitz R.J."/>
            <person name="Scheffler B.E."/>
            <person name="Leal-Bertioli S.C."/>
            <person name="Xun X."/>
            <person name="Jackson S.A."/>
            <person name="Michelmore R."/>
            <person name="Ozias-Akins P."/>
        </authorList>
    </citation>
    <scope>NUCLEOTIDE SEQUENCE [LARGE SCALE GENOMIC DNA]</scope>
    <source>
        <strain evidence="6">cv. V14167</strain>
    </source>
</reference>
<keyword evidence="6" id="KW-1185">Reference proteome</keyword>
<dbReference type="SUPFAM" id="SSF48239">
    <property type="entry name" value="Terpenoid cyclases/Protein prenyltransferases"/>
    <property type="match status" value="2"/>
</dbReference>
<feature type="domain" description="Terpene synthase N-terminal" evidence="4">
    <location>
        <begin position="246"/>
        <end position="452"/>
    </location>
</feature>
<gene>
    <name evidence="7" type="primary">LOC107472867</name>
</gene>
<reference evidence="7" key="2">
    <citation type="submission" date="2025-08" db="UniProtKB">
        <authorList>
            <consortium name="RefSeq"/>
        </authorList>
    </citation>
    <scope>IDENTIFICATION</scope>
    <source>
        <tissue evidence="7">Whole plant</tissue>
    </source>
</reference>
<dbReference type="InterPro" id="IPR008949">
    <property type="entry name" value="Isoprenoid_synthase_dom_sf"/>
</dbReference>
<dbReference type="InterPro" id="IPR036965">
    <property type="entry name" value="Terpene_synth_N_sf"/>
</dbReference>
<dbReference type="GO" id="GO:0010333">
    <property type="term" value="F:terpene synthase activity"/>
    <property type="evidence" value="ECO:0007669"/>
    <property type="project" value="InterPro"/>
</dbReference>
<dbReference type="GO" id="GO:0000287">
    <property type="term" value="F:magnesium ion binding"/>
    <property type="evidence" value="ECO:0007669"/>
    <property type="project" value="InterPro"/>
</dbReference>
<evidence type="ECO:0000313" key="6">
    <source>
        <dbReference type="Proteomes" id="UP000515211"/>
    </source>
</evidence>
<dbReference type="GO" id="GO:0009507">
    <property type="term" value="C:chloroplast"/>
    <property type="evidence" value="ECO:0007669"/>
    <property type="project" value="TreeGrafter"/>
</dbReference>
<dbReference type="Gene3D" id="1.50.10.130">
    <property type="entry name" value="Terpene synthase, N-terminal domain"/>
    <property type="match status" value="1"/>
</dbReference>
<dbReference type="Gene3D" id="1.50.10.160">
    <property type="match status" value="1"/>
</dbReference>